<dbReference type="EMBL" id="PGOL01001187">
    <property type="protein sequence ID" value="PKI60146.1"/>
    <property type="molecule type" value="Genomic_DNA"/>
</dbReference>
<dbReference type="Proteomes" id="UP000197138">
    <property type="component" value="Unassembled WGS sequence"/>
</dbReference>
<sequence length="221" mass="25620">MKELHWGPSSKVQSSQHDRYYAFAFSTRKNSWTHKPISHDYFPYRLQSHEAGVTVNGNPEFSRRGDERPMQFLICFDAEKETIRKTPPREEQFFERDEVSLRAAVMNAQLCVMVSYRDPPDHTLTAELWKMEKHEVPGSSWSRMPYKVALLKDNDPNQSHVRTVNPSSVYLIEDGNIVQNGLQNMVKVSLPDENDLQNVVPLPGWSCNTYVQSLLSPWQNH</sequence>
<accession>A0A218WJV0</accession>
<organism evidence="2 4">
    <name type="scientific">Punica granatum</name>
    <name type="common">Pomegranate</name>
    <dbReference type="NCBI Taxonomy" id="22663"/>
    <lineage>
        <taxon>Eukaryota</taxon>
        <taxon>Viridiplantae</taxon>
        <taxon>Streptophyta</taxon>
        <taxon>Embryophyta</taxon>
        <taxon>Tracheophyta</taxon>
        <taxon>Spermatophyta</taxon>
        <taxon>Magnoliopsida</taxon>
        <taxon>eudicotyledons</taxon>
        <taxon>Gunneridae</taxon>
        <taxon>Pentapetalae</taxon>
        <taxon>rosids</taxon>
        <taxon>malvids</taxon>
        <taxon>Myrtales</taxon>
        <taxon>Lythraceae</taxon>
        <taxon>Punica</taxon>
    </lineage>
</organism>
<keyword evidence="5" id="KW-1185">Reference proteome</keyword>
<dbReference type="Pfam" id="PF07734">
    <property type="entry name" value="FBA_1"/>
    <property type="match status" value="1"/>
</dbReference>
<proteinExistence type="predicted"/>
<feature type="domain" description="F-box associated beta-propeller type 1" evidence="1">
    <location>
        <begin position="16"/>
        <end position="148"/>
    </location>
</feature>
<reference evidence="3 5" key="3">
    <citation type="submission" date="2017-11" db="EMBL/GenBank/DDBJ databases">
        <title>De-novo sequencing of pomegranate (Punica granatum L.) genome.</title>
        <authorList>
            <person name="Akparov Z."/>
            <person name="Amiraslanov A."/>
            <person name="Hajiyeva S."/>
            <person name="Abbasov M."/>
            <person name="Kaur K."/>
            <person name="Hamwieh A."/>
            <person name="Solovyev V."/>
            <person name="Salamov A."/>
            <person name="Braich B."/>
            <person name="Kosarev P."/>
            <person name="Mahmoud A."/>
            <person name="Hajiyev E."/>
            <person name="Babayeva S."/>
            <person name="Izzatullayeva V."/>
            <person name="Mammadov A."/>
            <person name="Mammadov A."/>
            <person name="Sharifova S."/>
            <person name="Ojaghi J."/>
            <person name="Eynullazada K."/>
            <person name="Bayramov B."/>
            <person name="Abdulazimova A."/>
            <person name="Shahmuradov I."/>
        </authorList>
    </citation>
    <scope>NUCLEOTIDE SEQUENCE [LARGE SCALE GENOMIC DNA]</scope>
    <source>
        <strain evidence="3">AG2017</strain>
        <strain evidence="5">cv. AG2017</strain>
        <tissue evidence="3">Leaf</tissue>
    </source>
</reference>
<evidence type="ECO:0000313" key="5">
    <source>
        <dbReference type="Proteomes" id="UP000233551"/>
    </source>
</evidence>
<dbReference type="AlphaFoldDB" id="A0A218WJV0"/>
<reference evidence="4" key="1">
    <citation type="journal article" date="2017" name="Plant J.">
        <title>The pomegranate (Punica granatum L.) genome and the genomics of punicalagin biosynthesis.</title>
        <authorList>
            <person name="Qin G."/>
            <person name="Xu C."/>
            <person name="Ming R."/>
            <person name="Tang H."/>
            <person name="Guyot R."/>
            <person name="Kramer E.M."/>
            <person name="Hu Y."/>
            <person name="Yi X."/>
            <person name="Qi Y."/>
            <person name="Xu X."/>
            <person name="Gao Z."/>
            <person name="Pan H."/>
            <person name="Jian J."/>
            <person name="Tian Y."/>
            <person name="Yue Z."/>
            <person name="Xu Y."/>
        </authorList>
    </citation>
    <scope>NUCLEOTIDE SEQUENCE [LARGE SCALE GENOMIC DNA]</scope>
    <source>
        <strain evidence="4">cv. Dabenzi</strain>
    </source>
</reference>
<comment type="caution">
    <text evidence="2">The sequence shown here is derived from an EMBL/GenBank/DDBJ whole genome shotgun (WGS) entry which is preliminary data.</text>
</comment>
<gene>
    <name evidence="2" type="ORF">CDL15_Pgr013108</name>
    <name evidence="3" type="ORF">CRG98_019490</name>
</gene>
<evidence type="ECO:0000313" key="2">
    <source>
        <dbReference type="EMBL" id="OWM72640.1"/>
    </source>
</evidence>
<evidence type="ECO:0000259" key="1">
    <source>
        <dbReference type="Pfam" id="PF07734"/>
    </source>
</evidence>
<dbReference type="EMBL" id="MTKT01004273">
    <property type="protein sequence ID" value="OWM72640.1"/>
    <property type="molecule type" value="Genomic_DNA"/>
</dbReference>
<evidence type="ECO:0000313" key="3">
    <source>
        <dbReference type="EMBL" id="PKI60146.1"/>
    </source>
</evidence>
<name>A0A218WJV0_PUNGR</name>
<dbReference type="InterPro" id="IPR006527">
    <property type="entry name" value="F-box-assoc_dom_typ1"/>
</dbReference>
<reference evidence="2" key="2">
    <citation type="submission" date="2017-06" db="EMBL/GenBank/DDBJ databases">
        <title>The pomegranate genome and the genomics of punicalagin biosynthesis.</title>
        <authorList>
            <person name="Xu C."/>
        </authorList>
    </citation>
    <scope>NUCLEOTIDE SEQUENCE [LARGE SCALE GENOMIC DNA]</scope>
    <source>
        <tissue evidence="2">Fresh leaf</tissue>
    </source>
</reference>
<dbReference type="Proteomes" id="UP000233551">
    <property type="component" value="Unassembled WGS sequence"/>
</dbReference>
<protein>
    <recommendedName>
        <fullName evidence="1">F-box associated beta-propeller type 1 domain-containing protein</fullName>
    </recommendedName>
</protein>
<evidence type="ECO:0000313" key="4">
    <source>
        <dbReference type="Proteomes" id="UP000197138"/>
    </source>
</evidence>